<keyword evidence="2" id="KW-1185">Reference proteome</keyword>
<evidence type="ECO:0000313" key="2">
    <source>
        <dbReference type="Proteomes" id="UP000783588"/>
    </source>
</evidence>
<dbReference type="RefSeq" id="WP_216469818.1">
    <property type="nucleotide sequence ID" value="NZ_JAHLQI010000002.1"/>
</dbReference>
<accession>A0ABS6ESH4</accession>
<comment type="caution">
    <text evidence="1">The sequence shown here is derived from an EMBL/GenBank/DDBJ whole genome shotgun (WGS) entry which is preliminary data.</text>
</comment>
<name>A0ABS6ESH4_9FIRM</name>
<dbReference type="Proteomes" id="UP000783588">
    <property type="component" value="Unassembled WGS sequence"/>
</dbReference>
<protein>
    <submittedName>
        <fullName evidence="1">Uncharacterized protein</fullName>
    </submittedName>
</protein>
<dbReference type="EMBL" id="JAHLQI010000002">
    <property type="protein sequence ID" value="MBU5490177.1"/>
    <property type="molecule type" value="Genomic_DNA"/>
</dbReference>
<proteinExistence type="predicted"/>
<sequence length="84" mass="9746">MDLYNEILTQVLSEKISDIILEHISINIDANQLVKESCYQTLQHIKTIVEDDTLDDPECFHRIEKIICTLEERNISTGSRHDFG</sequence>
<gene>
    <name evidence="1" type="ORF">KQI75_06005</name>
</gene>
<evidence type="ECO:0000313" key="1">
    <source>
        <dbReference type="EMBL" id="MBU5490177.1"/>
    </source>
</evidence>
<organism evidence="1 2">
    <name type="scientific">Butyricicoccus intestinisimiae</name>
    <dbReference type="NCBI Taxonomy" id="2841509"/>
    <lineage>
        <taxon>Bacteria</taxon>
        <taxon>Bacillati</taxon>
        <taxon>Bacillota</taxon>
        <taxon>Clostridia</taxon>
        <taxon>Eubacteriales</taxon>
        <taxon>Butyricicoccaceae</taxon>
        <taxon>Butyricicoccus</taxon>
    </lineage>
</organism>
<reference evidence="1 2" key="1">
    <citation type="submission" date="2021-06" db="EMBL/GenBank/DDBJ databases">
        <authorList>
            <person name="Sun Q."/>
            <person name="Li D."/>
        </authorList>
    </citation>
    <scope>NUCLEOTIDE SEQUENCE [LARGE SCALE GENOMIC DNA]</scope>
    <source>
        <strain evidence="1 2">MSJd-7</strain>
    </source>
</reference>